<proteinExistence type="predicted"/>
<evidence type="ECO:0000313" key="2">
    <source>
        <dbReference type="Proteomes" id="UP001238969"/>
    </source>
</evidence>
<sequence>MQDQDEYEKKYTSLVNRFNTVEARLKEVKTIIVDKQARRDEVEYFIETLEKQEMLVEFDKNVWISMVDYLTIYNDGKIEFTFLDGSKSEAKR</sequence>
<dbReference type="Proteomes" id="UP001238969">
    <property type="component" value="Unassembled WGS sequence"/>
</dbReference>
<accession>A0ABD4ZFQ9</accession>
<dbReference type="RefSeq" id="WP_101890183.1">
    <property type="nucleotide sequence ID" value="NZ_JABUHH010000001.1"/>
</dbReference>
<organism evidence="1 2">
    <name type="scientific">Gardnerella vaginalis</name>
    <dbReference type="NCBI Taxonomy" id="2702"/>
    <lineage>
        <taxon>Bacteria</taxon>
        <taxon>Bacillati</taxon>
        <taxon>Actinomycetota</taxon>
        <taxon>Actinomycetes</taxon>
        <taxon>Bifidobacteriales</taxon>
        <taxon>Bifidobacteriaceae</taxon>
        <taxon>Gardnerella</taxon>
    </lineage>
</organism>
<protein>
    <recommendedName>
        <fullName evidence="3">Recombinase</fullName>
    </recommendedName>
</protein>
<evidence type="ECO:0008006" key="3">
    <source>
        <dbReference type="Google" id="ProtNLM"/>
    </source>
</evidence>
<reference evidence="1 2" key="1">
    <citation type="submission" date="2023-05" db="EMBL/GenBank/DDBJ databases">
        <title>Cataloging the Phylogenetic Diversity of Human Bladder Bacteria.</title>
        <authorList>
            <person name="Du J."/>
        </authorList>
    </citation>
    <scope>NUCLEOTIDE SEQUENCE [LARGE SCALE GENOMIC DNA]</scope>
    <source>
        <strain evidence="1 2">UMB6972</strain>
    </source>
</reference>
<evidence type="ECO:0000313" key="1">
    <source>
        <dbReference type="EMBL" id="MDK6862155.1"/>
    </source>
</evidence>
<comment type="caution">
    <text evidence="1">The sequence shown here is derived from an EMBL/GenBank/DDBJ whole genome shotgun (WGS) entry which is preliminary data.</text>
</comment>
<name>A0ABD4ZFQ9_GARVA</name>
<dbReference type="AlphaFoldDB" id="A0ABD4ZFQ9"/>
<dbReference type="EMBL" id="JASOLZ010000007">
    <property type="protein sequence ID" value="MDK6862155.1"/>
    <property type="molecule type" value="Genomic_DNA"/>
</dbReference>
<gene>
    <name evidence="1" type="ORF">QP355_05810</name>
</gene>